<dbReference type="InterPro" id="IPR024072">
    <property type="entry name" value="DHFR-like_dom_sf"/>
</dbReference>
<evidence type="ECO:0000256" key="5">
    <source>
        <dbReference type="ARBA" id="ARBA00022857"/>
    </source>
</evidence>
<dbReference type="Pfam" id="PF00186">
    <property type="entry name" value="DHFR_1"/>
    <property type="match status" value="1"/>
</dbReference>
<dbReference type="GO" id="GO:0005829">
    <property type="term" value="C:cytosol"/>
    <property type="evidence" value="ECO:0007669"/>
    <property type="project" value="TreeGrafter"/>
</dbReference>
<evidence type="ECO:0000256" key="2">
    <source>
        <dbReference type="ARBA" id="ARBA00009539"/>
    </source>
</evidence>
<dbReference type="EMBL" id="RAPK01000012">
    <property type="protein sequence ID" value="RKD68843.1"/>
    <property type="molecule type" value="Genomic_DNA"/>
</dbReference>
<sequence length="162" mass="18651">MISFVAAMDKNRLIGKDNQLPWHLPADLKHFKKVTSGGTIVMGRKTFESIGKPLPNRRNIIVTKNKTFQADGCEVIYSLEEVQELGKKEEEFFVIGGAEIFNACLPYADKMYLTHIDESFEGDTFFPEWNTAAWEKLEEEQGAVDDKNKHPHRFITWQKSKK</sequence>
<dbReference type="UniPathway" id="UPA00077">
    <property type="reaction ID" value="UER00158"/>
</dbReference>
<dbReference type="GO" id="GO:0046654">
    <property type="term" value="P:tetrahydrofolate biosynthetic process"/>
    <property type="evidence" value="ECO:0007669"/>
    <property type="project" value="UniProtKB-UniPathway"/>
</dbReference>
<evidence type="ECO:0000256" key="7">
    <source>
        <dbReference type="ARBA" id="ARBA00025067"/>
    </source>
</evidence>
<dbReference type="OrthoDB" id="9804315at2"/>
<keyword evidence="6 8" id="KW-0560">Oxidoreductase</keyword>
<evidence type="ECO:0000256" key="4">
    <source>
        <dbReference type="ARBA" id="ARBA00022563"/>
    </source>
</evidence>
<dbReference type="EC" id="1.5.1.3" evidence="3 8"/>
<dbReference type="GO" id="GO:0004146">
    <property type="term" value="F:dihydrofolate reductase activity"/>
    <property type="evidence" value="ECO:0007669"/>
    <property type="project" value="UniProtKB-EC"/>
</dbReference>
<dbReference type="Gene3D" id="3.40.430.10">
    <property type="entry name" value="Dihydrofolate Reductase, subunit A"/>
    <property type="match status" value="1"/>
</dbReference>
<comment type="similarity">
    <text evidence="2 8 9">Belongs to the dihydrofolate reductase family.</text>
</comment>
<keyword evidence="5 8" id="KW-0521">NADP</keyword>
<proteinExistence type="inferred from homology"/>
<dbReference type="InterPro" id="IPR017925">
    <property type="entry name" value="DHFR_CS"/>
</dbReference>
<evidence type="ECO:0000259" key="10">
    <source>
        <dbReference type="PROSITE" id="PS51330"/>
    </source>
</evidence>
<dbReference type="GO" id="GO:0006730">
    <property type="term" value="P:one-carbon metabolic process"/>
    <property type="evidence" value="ECO:0007669"/>
    <property type="project" value="UniProtKB-KW"/>
</dbReference>
<evidence type="ECO:0000256" key="9">
    <source>
        <dbReference type="RuleBase" id="RU004474"/>
    </source>
</evidence>
<evidence type="ECO:0000313" key="11">
    <source>
        <dbReference type="EMBL" id="RKD68843.1"/>
    </source>
</evidence>
<protein>
    <recommendedName>
        <fullName evidence="3 8">Dihydrofolate reductase</fullName>
        <ecNumber evidence="3 8">1.5.1.3</ecNumber>
    </recommendedName>
</protein>
<name>A0A419UW88_9BACL</name>
<evidence type="ECO:0000256" key="6">
    <source>
        <dbReference type="ARBA" id="ARBA00023002"/>
    </source>
</evidence>
<dbReference type="PANTHER" id="PTHR48069:SF3">
    <property type="entry name" value="DIHYDROFOLATE REDUCTASE"/>
    <property type="match status" value="1"/>
</dbReference>
<evidence type="ECO:0000256" key="8">
    <source>
        <dbReference type="PIRNR" id="PIRNR000194"/>
    </source>
</evidence>
<dbReference type="SUPFAM" id="SSF53597">
    <property type="entry name" value="Dihydrofolate reductase-like"/>
    <property type="match status" value="1"/>
</dbReference>
<feature type="domain" description="DHFR" evidence="10">
    <location>
        <begin position="1"/>
        <end position="159"/>
    </location>
</feature>
<comment type="catalytic activity">
    <reaction evidence="8">
        <text>(6S)-5,6,7,8-tetrahydrofolate + NADP(+) = 7,8-dihydrofolate + NADPH + H(+)</text>
        <dbReference type="Rhea" id="RHEA:15009"/>
        <dbReference type="ChEBI" id="CHEBI:15378"/>
        <dbReference type="ChEBI" id="CHEBI:57451"/>
        <dbReference type="ChEBI" id="CHEBI:57453"/>
        <dbReference type="ChEBI" id="CHEBI:57783"/>
        <dbReference type="ChEBI" id="CHEBI:58349"/>
        <dbReference type="EC" id="1.5.1.3"/>
    </reaction>
</comment>
<accession>A0A419UW88</accession>
<evidence type="ECO:0000256" key="3">
    <source>
        <dbReference type="ARBA" id="ARBA00012856"/>
    </source>
</evidence>
<dbReference type="GO" id="GO:0070401">
    <property type="term" value="F:NADP+ binding"/>
    <property type="evidence" value="ECO:0007669"/>
    <property type="project" value="UniProtKB-ARBA"/>
</dbReference>
<organism evidence="11 12">
    <name type="scientific">Sinobaca qinghaiensis</name>
    <dbReference type="NCBI Taxonomy" id="342944"/>
    <lineage>
        <taxon>Bacteria</taxon>
        <taxon>Bacillati</taxon>
        <taxon>Bacillota</taxon>
        <taxon>Bacilli</taxon>
        <taxon>Bacillales</taxon>
        <taxon>Sporolactobacillaceae</taxon>
        <taxon>Sinobaca</taxon>
    </lineage>
</organism>
<dbReference type="PIRSF" id="PIRSF000194">
    <property type="entry name" value="DHFR"/>
    <property type="match status" value="1"/>
</dbReference>
<dbReference type="PANTHER" id="PTHR48069">
    <property type="entry name" value="DIHYDROFOLATE REDUCTASE"/>
    <property type="match status" value="1"/>
</dbReference>
<dbReference type="PRINTS" id="PR00070">
    <property type="entry name" value="DHFR"/>
</dbReference>
<dbReference type="InterPro" id="IPR012259">
    <property type="entry name" value="DHFR"/>
</dbReference>
<comment type="pathway">
    <text evidence="1 8">Cofactor biosynthesis; tetrahydrofolate biosynthesis; 5,6,7,8-tetrahydrofolate from 7,8-dihydrofolate: step 1/1.</text>
</comment>
<evidence type="ECO:0000256" key="1">
    <source>
        <dbReference type="ARBA" id="ARBA00004903"/>
    </source>
</evidence>
<dbReference type="GO" id="GO:0046655">
    <property type="term" value="P:folic acid metabolic process"/>
    <property type="evidence" value="ECO:0007669"/>
    <property type="project" value="TreeGrafter"/>
</dbReference>
<dbReference type="RefSeq" id="WP_120194432.1">
    <property type="nucleotide sequence ID" value="NZ_RAPK01000012.1"/>
</dbReference>
<gene>
    <name evidence="11" type="ORF">ATL39_3306</name>
</gene>
<dbReference type="PROSITE" id="PS00075">
    <property type="entry name" value="DHFR_1"/>
    <property type="match status" value="1"/>
</dbReference>
<keyword evidence="12" id="KW-1185">Reference proteome</keyword>
<dbReference type="Proteomes" id="UP000285120">
    <property type="component" value="Unassembled WGS sequence"/>
</dbReference>
<dbReference type="GO" id="GO:0046452">
    <property type="term" value="P:dihydrofolate metabolic process"/>
    <property type="evidence" value="ECO:0007669"/>
    <property type="project" value="TreeGrafter"/>
</dbReference>
<evidence type="ECO:0000313" key="12">
    <source>
        <dbReference type="Proteomes" id="UP000285120"/>
    </source>
</evidence>
<reference evidence="11 12" key="1">
    <citation type="submission" date="2018-09" db="EMBL/GenBank/DDBJ databases">
        <title>Genomic Encyclopedia of Archaeal and Bacterial Type Strains, Phase II (KMG-II): from individual species to whole genera.</title>
        <authorList>
            <person name="Goeker M."/>
        </authorList>
    </citation>
    <scope>NUCLEOTIDE SEQUENCE [LARGE SCALE GENOMIC DNA]</scope>
    <source>
        <strain evidence="11 12">DSM 17008</strain>
    </source>
</reference>
<dbReference type="InterPro" id="IPR001796">
    <property type="entry name" value="DHFR_dom"/>
</dbReference>
<dbReference type="PROSITE" id="PS51330">
    <property type="entry name" value="DHFR_2"/>
    <property type="match status" value="1"/>
</dbReference>
<dbReference type="CDD" id="cd00209">
    <property type="entry name" value="DHFR"/>
    <property type="match status" value="1"/>
</dbReference>
<comment type="caution">
    <text evidence="11">The sequence shown here is derived from an EMBL/GenBank/DDBJ whole genome shotgun (WGS) entry which is preliminary data.</text>
</comment>
<keyword evidence="4 8" id="KW-0554">One-carbon metabolism</keyword>
<comment type="function">
    <text evidence="7 8">Key enzyme in folate metabolism. Catalyzes an essential reaction for de novo glycine and purine synthesis, and for DNA precursor synthesis.</text>
</comment>
<dbReference type="AlphaFoldDB" id="A0A419UW88"/>
<dbReference type="FunFam" id="3.40.430.10:FF:000001">
    <property type="entry name" value="Dihydrofolate reductase"/>
    <property type="match status" value="1"/>
</dbReference>